<evidence type="ECO:0000313" key="1">
    <source>
        <dbReference type="EMBL" id="CBI03950.1"/>
    </source>
</evidence>
<accession>E6Q9S4</accession>
<sequence length="115" mass="12136">MRRPSVAGSAVAIIIRCLLLPTMPPPTCSAWLPGLHLVALRQVAPNGSCLRQVLGECLPVGMAQALPCGHHWPGMRGTQVAGLGAAYLGRIFVSDPFLDLALSQVPAYPAEIYHG</sequence>
<dbReference type="EMBL" id="CABP01000035">
    <property type="protein sequence ID" value="CBI03950.1"/>
    <property type="molecule type" value="Genomic_DNA"/>
</dbReference>
<dbReference type="AlphaFoldDB" id="E6Q9S4"/>
<protein>
    <submittedName>
        <fullName evidence="1">Uncharacterized protein</fullName>
    </submittedName>
</protein>
<gene>
    <name evidence="1" type="ORF">CARN5_2612</name>
</gene>
<organism evidence="1">
    <name type="scientific">mine drainage metagenome</name>
    <dbReference type="NCBI Taxonomy" id="410659"/>
    <lineage>
        <taxon>unclassified sequences</taxon>
        <taxon>metagenomes</taxon>
        <taxon>ecological metagenomes</taxon>
    </lineage>
</organism>
<proteinExistence type="predicted"/>
<comment type="caution">
    <text evidence="1">The sequence shown here is derived from an EMBL/GenBank/DDBJ whole genome shotgun (WGS) entry which is preliminary data.</text>
</comment>
<name>E6Q9S4_9ZZZZ</name>
<reference evidence="1" key="1">
    <citation type="submission" date="2009-10" db="EMBL/GenBank/DDBJ databases">
        <title>Diversity of trophic interactions inside an arsenic-rich microbial ecosystem.</title>
        <authorList>
            <person name="Bertin P.N."/>
            <person name="Heinrich-Salmeron A."/>
            <person name="Pelletier E."/>
            <person name="Goulhen-Chollet F."/>
            <person name="Arsene-Ploetze F."/>
            <person name="Gallien S."/>
            <person name="Calteau A."/>
            <person name="Vallenet D."/>
            <person name="Casiot C."/>
            <person name="Chane-Woon-Ming B."/>
            <person name="Giloteaux L."/>
            <person name="Barakat M."/>
            <person name="Bonnefoy V."/>
            <person name="Bruneel O."/>
            <person name="Chandler M."/>
            <person name="Cleiss J."/>
            <person name="Duran R."/>
            <person name="Elbaz-Poulichet F."/>
            <person name="Fonknechten N."/>
            <person name="Lauga B."/>
            <person name="Mornico D."/>
            <person name="Ortet P."/>
            <person name="Schaeffer C."/>
            <person name="Siguier P."/>
            <person name="Alexander Thil Smith A."/>
            <person name="Van Dorsselaer A."/>
            <person name="Weissenbach J."/>
            <person name="Medigue C."/>
            <person name="Le Paslier D."/>
        </authorList>
    </citation>
    <scope>NUCLEOTIDE SEQUENCE</scope>
</reference>